<dbReference type="InterPro" id="IPR004010">
    <property type="entry name" value="Double_Cache_2"/>
</dbReference>
<evidence type="ECO:0000259" key="2">
    <source>
        <dbReference type="Pfam" id="PF08269"/>
    </source>
</evidence>
<proteinExistence type="predicted"/>
<dbReference type="EMBL" id="CP002085">
    <property type="protein sequence ID" value="ADK85493.1"/>
    <property type="molecule type" value="Genomic_DNA"/>
</dbReference>
<keyword evidence="1" id="KW-0732">Signal</keyword>
<dbReference type="RefSeq" id="WP_013258934.1">
    <property type="nucleotide sequence ID" value="NC_014365.1"/>
</dbReference>
<dbReference type="OrthoDB" id="9791237at2"/>
<accession>E1QIH6</accession>
<evidence type="ECO:0000313" key="3">
    <source>
        <dbReference type="EMBL" id="ADK85493.1"/>
    </source>
</evidence>
<sequence>MLKKMLMLGSLAMLTVFVCLGAAQAADEKEAKAQAIAEKAAALIEAKGMAAIDELRKSDVGDNLFVCEESGQELVNTASPDLQGKNISDRKMPSGASVVSEQLALVKAKGAGWIDAPWAVSNDATPRQTRSYVKGVTLDGKTLLVGSWFYLD</sequence>
<dbReference type="Pfam" id="PF08269">
    <property type="entry name" value="dCache_2"/>
    <property type="match status" value="1"/>
</dbReference>
<dbReference type="eggNOG" id="COG4564">
    <property type="taxonomic scope" value="Bacteria"/>
</dbReference>
<protein>
    <recommendedName>
        <fullName evidence="2">Double Cache domain-containing protein</fullName>
    </recommendedName>
</protein>
<name>E1QIH6_DESB2</name>
<dbReference type="KEGG" id="dbr:Deba_2128"/>
<organism evidence="3 4">
    <name type="scientific">Desulfarculus baarsii (strain ATCC 33931 / DSM 2075 / LMG 7858 / VKM B-1802 / 2st14)</name>
    <dbReference type="NCBI Taxonomy" id="644282"/>
    <lineage>
        <taxon>Bacteria</taxon>
        <taxon>Pseudomonadati</taxon>
        <taxon>Thermodesulfobacteriota</taxon>
        <taxon>Desulfarculia</taxon>
        <taxon>Desulfarculales</taxon>
        <taxon>Desulfarculaceae</taxon>
        <taxon>Desulfarculus</taxon>
    </lineage>
</organism>
<dbReference type="STRING" id="644282.Deba_2128"/>
<keyword evidence="4" id="KW-1185">Reference proteome</keyword>
<reference evidence="3 4" key="1">
    <citation type="journal article" date="2010" name="Stand. Genomic Sci.">
        <title>Complete genome sequence of Desulfarculus baarsii type strain (2st14).</title>
        <authorList>
            <person name="Sun H."/>
            <person name="Spring S."/>
            <person name="Lapidus A."/>
            <person name="Davenport K."/>
            <person name="Del Rio T.G."/>
            <person name="Tice H."/>
            <person name="Nolan M."/>
            <person name="Copeland A."/>
            <person name="Cheng J.F."/>
            <person name="Lucas S."/>
            <person name="Tapia R."/>
            <person name="Goodwin L."/>
            <person name="Pitluck S."/>
            <person name="Ivanova N."/>
            <person name="Pagani I."/>
            <person name="Mavromatis K."/>
            <person name="Ovchinnikova G."/>
            <person name="Pati A."/>
            <person name="Chen A."/>
            <person name="Palaniappan K."/>
            <person name="Hauser L."/>
            <person name="Chang Y.J."/>
            <person name="Jeffries C.D."/>
            <person name="Detter J.C."/>
            <person name="Han C."/>
            <person name="Rohde M."/>
            <person name="Brambilla E."/>
            <person name="Goker M."/>
            <person name="Woyke T."/>
            <person name="Bristow J."/>
            <person name="Eisen J.A."/>
            <person name="Markowitz V."/>
            <person name="Hugenholtz P."/>
            <person name="Kyrpides N.C."/>
            <person name="Klenk H.P."/>
            <person name="Land M."/>
        </authorList>
    </citation>
    <scope>NUCLEOTIDE SEQUENCE [LARGE SCALE GENOMIC DNA]</scope>
    <source>
        <strain evidence="4">ATCC 33931 / DSM 2075 / LMG 7858 / VKM B-1802 / 2st14</strain>
    </source>
</reference>
<feature type="domain" description="Double Cache" evidence="2">
    <location>
        <begin position="49"/>
        <end position="136"/>
    </location>
</feature>
<dbReference type="AlphaFoldDB" id="E1QIH6"/>
<dbReference type="Gene3D" id="3.30.450.20">
    <property type="entry name" value="PAS domain"/>
    <property type="match status" value="1"/>
</dbReference>
<evidence type="ECO:0000313" key="4">
    <source>
        <dbReference type="Proteomes" id="UP000009047"/>
    </source>
</evidence>
<dbReference type="Proteomes" id="UP000009047">
    <property type="component" value="Chromosome"/>
</dbReference>
<gene>
    <name evidence="3" type="ordered locus">Deba_2128</name>
</gene>
<dbReference type="HOGENOM" id="CLU_1719377_0_0_7"/>
<feature type="chain" id="PRO_5003150301" description="Double Cache domain-containing protein" evidence="1">
    <location>
        <begin position="26"/>
        <end position="152"/>
    </location>
</feature>
<evidence type="ECO:0000256" key="1">
    <source>
        <dbReference type="SAM" id="SignalP"/>
    </source>
</evidence>
<feature type="signal peptide" evidence="1">
    <location>
        <begin position="1"/>
        <end position="25"/>
    </location>
</feature>